<dbReference type="Gramene" id="OQU76569">
    <property type="protein sequence ID" value="OQU76569"/>
    <property type="gene ID" value="SORBI_3010G167266"/>
</dbReference>
<dbReference type="Proteomes" id="UP000000768">
    <property type="component" value="Chromosome 10"/>
</dbReference>
<accession>A0A1W0VTF3</accession>
<evidence type="ECO:0000256" key="6">
    <source>
        <dbReference type="ARBA" id="ARBA00023180"/>
    </source>
</evidence>
<dbReference type="Pfam" id="PF00560">
    <property type="entry name" value="LRR_1"/>
    <property type="match status" value="3"/>
</dbReference>
<sequence>MGNNMFSGSFPAAFAPGLKVLHAENNRLGGELPSDMSKLANLSIPTSTKLLQKLNSINMRGNRLSGAIPPGSIGLLPALTILDLSDNELTGSNVFNMLNLSSNQLTAEVPAQLQTAAYDQLPRQPPLRPGGLRHEPPDVPRRRPGEPRRAFQGPDHPLRELCRGWVQAKFKVNEKVDVYSFGVVLLELNYNR</sequence>
<dbReference type="GO" id="GO:0005524">
    <property type="term" value="F:ATP binding"/>
    <property type="evidence" value="ECO:0007669"/>
    <property type="project" value="UniProtKB-KW"/>
</dbReference>
<dbReference type="PANTHER" id="PTHR48056:SF81">
    <property type="entry name" value="RECEPTOR PROTEIN-TYROSINE KINASE CEPR1"/>
    <property type="match status" value="1"/>
</dbReference>
<name>A0A1W0VTF3_SORBI</name>
<dbReference type="InterPro" id="IPR032675">
    <property type="entry name" value="LRR_dom_sf"/>
</dbReference>
<dbReference type="SUPFAM" id="SSF52058">
    <property type="entry name" value="L domain-like"/>
    <property type="match status" value="1"/>
</dbReference>
<evidence type="ECO:0000256" key="5">
    <source>
        <dbReference type="ARBA" id="ARBA00023170"/>
    </source>
</evidence>
<gene>
    <name evidence="8" type="ORF">SORBI_3010G167266</name>
</gene>
<reference evidence="8 9" key="1">
    <citation type="journal article" date="2009" name="Nature">
        <title>The Sorghum bicolor genome and the diversification of grasses.</title>
        <authorList>
            <person name="Paterson A.H."/>
            <person name="Bowers J.E."/>
            <person name="Bruggmann R."/>
            <person name="Dubchak I."/>
            <person name="Grimwood J."/>
            <person name="Gundlach H."/>
            <person name="Haberer G."/>
            <person name="Hellsten U."/>
            <person name="Mitros T."/>
            <person name="Poliakov A."/>
            <person name="Schmutz J."/>
            <person name="Spannagl M."/>
            <person name="Tang H."/>
            <person name="Wang X."/>
            <person name="Wicker T."/>
            <person name="Bharti A.K."/>
            <person name="Chapman J."/>
            <person name="Feltus F.A."/>
            <person name="Gowik U."/>
            <person name="Grigoriev I.V."/>
            <person name="Lyons E."/>
            <person name="Maher C.A."/>
            <person name="Martis M."/>
            <person name="Narechania A."/>
            <person name="Otillar R.P."/>
            <person name="Penning B.W."/>
            <person name="Salamov A.A."/>
            <person name="Wang Y."/>
            <person name="Zhang L."/>
            <person name="Carpita N.C."/>
            <person name="Freeling M."/>
            <person name="Gingle A.R."/>
            <person name="Hash C.T."/>
            <person name="Keller B."/>
            <person name="Klein P."/>
            <person name="Kresovich S."/>
            <person name="McCann M.C."/>
            <person name="Ming R."/>
            <person name="Peterson D.G."/>
            <person name="Mehboob-ur-Rahman"/>
            <person name="Ware D."/>
            <person name="Westhoff P."/>
            <person name="Mayer K.F."/>
            <person name="Messing J."/>
            <person name="Rokhsar D.S."/>
        </authorList>
    </citation>
    <scope>NUCLEOTIDE SEQUENCE [LARGE SCALE GENOMIC DNA]</scope>
    <source>
        <strain evidence="9">cv. BTx623</strain>
    </source>
</reference>
<evidence type="ECO:0000256" key="3">
    <source>
        <dbReference type="ARBA" id="ARBA00022741"/>
    </source>
</evidence>
<keyword evidence="4" id="KW-0067">ATP-binding</keyword>
<evidence type="ECO:0000256" key="4">
    <source>
        <dbReference type="ARBA" id="ARBA00022840"/>
    </source>
</evidence>
<dbReference type="InParanoid" id="A0A1W0VTF3"/>
<proteinExistence type="predicted"/>
<dbReference type="STRING" id="4558.A0A1W0VTF3"/>
<evidence type="ECO:0000256" key="7">
    <source>
        <dbReference type="SAM" id="MobiDB-lite"/>
    </source>
</evidence>
<feature type="region of interest" description="Disordered" evidence="7">
    <location>
        <begin position="121"/>
        <end position="155"/>
    </location>
</feature>
<keyword evidence="9" id="KW-1185">Reference proteome</keyword>
<organism evidence="8 9">
    <name type="scientific">Sorghum bicolor</name>
    <name type="common">Sorghum</name>
    <name type="synonym">Sorghum vulgare</name>
    <dbReference type="NCBI Taxonomy" id="4558"/>
    <lineage>
        <taxon>Eukaryota</taxon>
        <taxon>Viridiplantae</taxon>
        <taxon>Streptophyta</taxon>
        <taxon>Embryophyta</taxon>
        <taxon>Tracheophyta</taxon>
        <taxon>Spermatophyta</taxon>
        <taxon>Magnoliopsida</taxon>
        <taxon>Liliopsida</taxon>
        <taxon>Poales</taxon>
        <taxon>Poaceae</taxon>
        <taxon>PACMAD clade</taxon>
        <taxon>Panicoideae</taxon>
        <taxon>Andropogonodae</taxon>
        <taxon>Andropogoneae</taxon>
        <taxon>Sorghinae</taxon>
        <taxon>Sorghum</taxon>
    </lineage>
</organism>
<protein>
    <recommendedName>
        <fullName evidence="10">Protein kinase domain-containing protein</fullName>
    </recommendedName>
</protein>
<feature type="compositionally biased region" description="Basic and acidic residues" evidence="7">
    <location>
        <begin position="132"/>
        <end position="149"/>
    </location>
</feature>
<evidence type="ECO:0000313" key="8">
    <source>
        <dbReference type="EMBL" id="OQU76569.1"/>
    </source>
</evidence>
<dbReference type="EMBL" id="CM000769">
    <property type="protein sequence ID" value="OQU76569.1"/>
    <property type="molecule type" value="Genomic_DNA"/>
</dbReference>
<keyword evidence="6" id="KW-0325">Glycoprotein</keyword>
<keyword evidence="1" id="KW-0433">Leucine-rich repeat</keyword>
<keyword evidence="5" id="KW-0675">Receptor</keyword>
<dbReference type="InterPro" id="IPR001611">
    <property type="entry name" value="Leu-rich_rpt"/>
</dbReference>
<dbReference type="PANTHER" id="PTHR48056">
    <property type="entry name" value="LRR RECEPTOR-LIKE SERINE/THREONINE-PROTEIN KINASE-RELATED"/>
    <property type="match status" value="1"/>
</dbReference>
<keyword evidence="3" id="KW-0547">Nucleotide-binding</keyword>
<evidence type="ECO:0000313" key="9">
    <source>
        <dbReference type="Proteomes" id="UP000000768"/>
    </source>
</evidence>
<reference evidence="9" key="2">
    <citation type="journal article" date="2018" name="Plant J.">
        <title>The Sorghum bicolor reference genome: improved assembly, gene annotations, a transcriptome atlas, and signatures of genome organization.</title>
        <authorList>
            <person name="McCormick R.F."/>
            <person name="Truong S.K."/>
            <person name="Sreedasyam A."/>
            <person name="Jenkins J."/>
            <person name="Shu S."/>
            <person name="Sims D."/>
            <person name="Kennedy M."/>
            <person name="Amirebrahimi M."/>
            <person name="Weers B.D."/>
            <person name="McKinley B."/>
            <person name="Mattison A."/>
            <person name="Morishige D.T."/>
            <person name="Grimwood J."/>
            <person name="Schmutz J."/>
            <person name="Mullet J.E."/>
        </authorList>
    </citation>
    <scope>NUCLEOTIDE SEQUENCE [LARGE SCALE GENOMIC DNA]</scope>
    <source>
        <strain evidence="9">cv. BTx623</strain>
    </source>
</reference>
<keyword evidence="2" id="KW-0677">Repeat</keyword>
<dbReference type="Gene3D" id="3.80.10.10">
    <property type="entry name" value="Ribonuclease Inhibitor"/>
    <property type="match status" value="1"/>
</dbReference>
<evidence type="ECO:0000256" key="1">
    <source>
        <dbReference type="ARBA" id="ARBA00022614"/>
    </source>
</evidence>
<evidence type="ECO:0000256" key="2">
    <source>
        <dbReference type="ARBA" id="ARBA00022737"/>
    </source>
</evidence>
<evidence type="ECO:0008006" key="10">
    <source>
        <dbReference type="Google" id="ProtNLM"/>
    </source>
</evidence>
<dbReference type="InterPro" id="IPR050647">
    <property type="entry name" value="Plant_LRR-RLKs"/>
</dbReference>
<dbReference type="AlphaFoldDB" id="A0A1W0VTF3"/>